<proteinExistence type="predicted"/>
<name>A0A448YI01_BRENA</name>
<dbReference type="EMBL" id="CAACVR010000005">
    <property type="protein sequence ID" value="VEU20526.1"/>
    <property type="molecule type" value="Genomic_DNA"/>
</dbReference>
<gene>
    <name evidence="1" type="ORF">BRENAR_LOCUS1261</name>
</gene>
<keyword evidence="2" id="KW-1185">Reference proteome</keyword>
<protein>
    <submittedName>
        <fullName evidence="1">DEKNAAC101421</fullName>
    </submittedName>
</protein>
<sequence>MNPKTLTRQQKEKIIRRFKEEIIRREKEFDEEAERQTEAISLKLQGRVNKVLRRFWDFKVGTVLDYEREVKCPDDGKIELANVLKELQKVSLPGRDGEKVTSTRKA</sequence>
<organism evidence="1 2">
    <name type="scientific">Brettanomyces naardenensis</name>
    <name type="common">Yeast</name>
    <dbReference type="NCBI Taxonomy" id="13370"/>
    <lineage>
        <taxon>Eukaryota</taxon>
        <taxon>Fungi</taxon>
        <taxon>Dikarya</taxon>
        <taxon>Ascomycota</taxon>
        <taxon>Saccharomycotina</taxon>
        <taxon>Pichiomycetes</taxon>
        <taxon>Pichiales</taxon>
        <taxon>Pichiaceae</taxon>
        <taxon>Brettanomyces</taxon>
    </lineage>
</organism>
<dbReference type="InParanoid" id="A0A448YI01"/>
<dbReference type="Proteomes" id="UP000290900">
    <property type="component" value="Unassembled WGS sequence"/>
</dbReference>
<dbReference type="OrthoDB" id="4010849at2759"/>
<evidence type="ECO:0000313" key="1">
    <source>
        <dbReference type="EMBL" id="VEU20526.1"/>
    </source>
</evidence>
<accession>A0A448YI01</accession>
<evidence type="ECO:0000313" key="2">
    <source>
        <dbReference type="Proteomes" id="UP000290900"/>
    </source>
</evidence>
<reference evidence="1 2" key="1">
    <citation type="submission" date="2018-12" db="EMBL/GenBank/DDBJ databases">
        <authorList>
            <person name="Tiukova I."/>
            <person name="Dainat J."/>
        </authorList>
    </citation>
    <scope>NUCLEOTIDE SEQUENCE [LARGE SCALE GENOMIC DNA]</scope>
</reference>
<dbReference type="AlphaFoldDB" id="A0A448YI01"/>